<keyword evidence="1" id="KW-0472">Membrane</keyword>
<evidence type="ECO:0008006" key="10">
    <source>
        <dbReference type="Google" id="ProtNLM"/>
    </source>
</evidence>
<evidence type="ECO:0000313" key="9">
    <source>
        <dbReference type="Proteomes" id="UP000325113"/>
    </source>
</evidence>
<accession>A0A5A8CYD5</accession>
<evidence type="ECO:0000313" key="8">
    <source>
        <dbReference type="Proteomes" id="UP000324907"/>
    </source>
</evidence>
<evidence type="ECO:0000256" key="1">
    <source>
        <dbReference type="SAM" id="Phobius"/>
    </source>
</evidence>
<dbReference type="AlphaFoldDB" id="A0A5A8CYD5"/>
<dbReference type="EMBL" id="VLTM01000072">
    <property type="protein sequence ID" value="KAA0158056.1"/>
    <property type="molecule type" value="Genomic_DNA"/>
</dbReference>
<dbReference type="EMBL" id="VLTL01000067">
    <property type="protein sequence ID" value="KAA0163357.1"/>
    <property type="molecule type" value="Genomic_DNA"/>
</dbReference>
<evidence type="ECO:0000313" key="2">
    <source>
        <dbReference type="EMBL" id="KAA0147445.1"/>
    </source>
</evidence>
<keyword evidence="1" id="KW-1133">Transmembrane helix</keyword>
<reference evidence="6 7" key="1">
    <citation type="submission" date="2019-07" db="EMBL/GenBank/DDBJ databases">
        <title>Genomes of Cafeteria roenbergensis.</title>
        <authorList>
            <person name="Fischer M.G."/>
            <person name="Hackl T."/>
            <person name="Roman M."/>
        </authorList>
    </citation>
    <scope>NUCLEOTIDE SEQUENCE [LARGE SCALE GENOMIC DNA]</scope>
    <source>
        <strain evidence="2 7">BVI</strain>
        <strain evidence="3 9">Cflag</strain>
        <strain evidence="5 6">E4-10P</strain>
        <strain evidence="4 8">RCC970-E3</strain>
    </source>
</reference>
<gene>
    <name evidence="5" type="ORF">FNF27_06694</name>
    <name evidence="4" type="ORF">FNF28_04278</name>
    <name evidence="2" type="ORF">FNF29_07391</name>
    <name evidence="3" type="ORF">FNF31_05558</name>
</gene>
<proteinExistence type="predicted"/>
<comment type="caution">
    <text evidence="3">The sequence shown here is derived from an EMBL/GenBank/DDBJ whole genome shotgun (WGS) entry which is preliminary data.</text>
</comment>
<evidence type="ECO:0000313" key="5">
    <source>
        <dbReference type="EMBL" id="KAA0170260.1"/>
    </source>
</evidence>
<evidence type="ECO:0000313" key="4">
    <source>
        <dbReference type="EMBL" id="KAA0163357.1"/>
    </source>
</evidence>
<dbReference type="Proteomes" id="UP000323011">
    <property type="component" value="Unassembled WGS sequence"/>
</dbReference>
<keyword evidence="1" id="KW-0812">Transmembrane</keyword>
<dbReference type="Proteomes" id="UP000324907">
    <property type="component" value="Unassembled WGS sequence"/>
</dbReference>
<organism evidence="3 9">
    <name type="scientific">Cafeteria roenbergensis</name>
    <name type="common">Marine flagellate</name>
    <dbReference type="NCBI Taxonomy" id="33653"/>
    <lineage>
        <taxon>Eukaryota</taxon>
        <taxon>Sar</taxon>
        <taxon>Stramenopiles</taxon>
        <taxon>Bigyra</taxon>
        <taxon>Opalozoa</taxon>
        <taxon>Bicosoecida</taxon>
        <taxon>Cafeteriaceae</taxon>
        <taxon>Cafeteria</taxon>
    </lineage>
</organism>
<dbReference type="EMBL" id="VLTO01000062">
    <property type="protein sequence ID" value="KAA0170260.1"/>
    <property type="molecule type" value="Genomic_DNA"/>
</dbReference>
<feature type="transmembrane region" description="Helical" evidence="1">
    <location>
        <begin position="23"/>
        <end position="44"/>
    </location>
</feature>
<dbReference type="Proteomes" id="UP000322899">
    <property type="component" value="Unassembled WGS sequence"/>
</dbReference>
<dbReference type="EMBL" id="VLTN01000067">
    <property type="protein sequence ID" value="KAA0147445.1"/>
    <property type="molecule type" value="Genomic_DNA"/>
</dbReference>
<dbReference type="Proteomes" id="UP000325113">
    <property type="component" value="Unassembled WGS sequence"/>
</dbReference>
<name>A0A5A8CYD5_CAFRO</name>
<evidence type="ECO:0000313" key="3">
    <source>
        <dbReference type="EMBL" id="KAA0158056.1"/>
    </source>
</evidence>
<sequence length="96" mass="11006">MKQYLDTQAYFLGEKPVRGGRKIAGWEWSFIVFVGAIVWAGVAISKQPSQAPIYEWARDEAEERLRRRILGLPVEFGYNYAALRAIAERNGDELDE</sequence>
<evidence type="ECO:0000313" key="6">
    <source>
        <dbReference type="Proteomes" id="UP000322899"/>
    </source>
</evidence>
<evidence type="ECO:0000313" key="7">
    <source>
        <dbReference type="Proteomes" id="UP000323011"/>
    </source>
</evidence>
<keyword evidence="7" id="KW-1185">Reference proteome</keyword>
<protein>
    <recommendedName>
        <fullName evidence="10">NADH-ubiquinone oxidoreductase ESSS subunit</fullName>
    </recommendedName>
</protein>